<reference evidence="10 11" key="1">
    <citation type="submission" date="2019-03" db="EMBL/GenBank/DDBJ databases">
        <title>Rhodosporidium diobovatum UCD-FST 08-225 genome sequencing, assembly, and annotation.</title>
        <authorList>
            <person name="Fakankun I.U."/>
            <person name="Fristensky B."/>
            <person name="Levin D.B."/>
        </authorList>
    </citation>
    <scope>NUCLEOTIDE SEQUENCE [LARGE SCALE GENOMIC DNA]</scope>
    <source>
        <strain evidence="10 11">UCD-FST 08-225</strain>
    </source>
</reference>
<dbReference type="InterPro" id="IPR022708">
    <property type="entry name" value="Atg1-like_tMIT"/>
</dbReference>
<dbReference type="Pfam" id="PF00069">
    <property type="entry name" value="Pkinase"/>
    <property type="match status" value="1"/>
</dbReference>
<dbReference type="GO" id="GO:0034045">
    <property type="term" value="C:phagophore assembly site membrane"/>
    <property type="evidence" value="ECO:0007669"/>
    <property type="project" value="TreeGrafter"/>
</dbReference>
<comment type="caution">
    <text evidence="10">The sequence shown here is derived from an EMBL/GenBank/DDBJ whole genome shotgun (WGS) entry which is preliminary data.</text>
</comment>
<keyword evidence="2" id="KW-0808">Transferase</keyword>
<sequence>MPAPRPPSHDAPSPPTPLPPTSRHPPSRIPSSHHPPHSRDRSRHAHRRHDDDDEGDRIGPYSIAEEIGRGSFATVYRGERQDTRGAVAIKSVIRSKLTTKLLENLESEISILKRITHRNIVELKDCLKTDTHIYLIMDFCSAGDLSLYIRKRGDLPSLTASNAGLLPDSPARRPTDKVLYPHPKEGGLNETIVRCFLGQLVDALRFLRSQNVIHRDIKPQNLLLQPASAADLSAGHPPGIPVLKVADFGFARWLPSQSMAETLCGSPLYMAPEILRYEKYDAKADLWSVGAVLFEMSVGKPPFRAQNHVDLLRRIERGEDRIKFPDEKRVDDTVPLAEQKVPTQVASDVKAIIRRLLKRHPSERMSFDDFFREAAAVAQSGSASGFAPAEVVSARVAANARASPPSTRSSPIVPPDSVAAEHTTTRRDASSPLAPQGAFAPAPSPIPRAASRASPPLAALAPRAVRPPPSPSPAAAAAPAPASGPSPTLPAAQAPTSRFAPPDTDPPPFARRPSAVPSPSPPLLAQGAGAVRRASSFAVGQAGTVQRVGLGVGNVAAGGGSGTGSGTAGSGTASGAAGGAAGIVRRSSDSPASSTPAPPSAVERFASTNKASDSMTDSNDSVLGKDYVVVEKRTVEINALADELAQQAPKREGVVARRPSRGFLSRPPSTVGNQPAVHPSPPSSSSPSSPYPPGPGGPGDTSTPPFAIPQRAQPTPHHPYSLSSSPRPLSFLSSSPRSFTHPIERFPGSPLALVGSPSAALARAFSNLSSLKIFGSPTDGILVRRSSVRKPIPRSMTAPAAADPEEERVLADLEDIAQKALVLFEFADAKILQLLPPTPAASTSTTSLGTPSYFSHLAAREQAQAQSAAASNPFSPVPTSPSMRRGSSASSSERPYLGALASSASVRADVLAAEAMVLYLKALAFLGKGIERARRHWANRPSEQQAASADFNDAVQWFRQRFNECFDKADFAKSRCQDEIPESAAYAEKLVYDRALELSRAAAVNELRGESPSDCETAYETALWMLYALLDDTMHAGLPSSPEVDEDRATVSRFVQSISTRLQALRKKIVAAPPPPTTATGSAAQSGATTAMVGSPATSASPASHPSPAA</sequence>
<evidence type="ECO:0000256" key="4">
    <source>
        <dbReference type="ARBA" id="ARBA00022777"/>
    </source>
</evidence>
<dbReference type="InterPro" id="IPR011009">
    <property type="entry name" value="Kinase-like_dom_sf"/>
</dbReference>
<dbReference type="Gene3D" id="1.10.510.10">
    <property type="entry name" value="Transferase(Phosphotransferase) domain 1"/>
    <property type="match status" value="1"/>
</dbReference>
<dbReference type="EC" id="2.7.11.1" evidence="1"/>
<dbReference type="GO" id="GO:0000045">
    <property type="term" value="P:autophagosome assembly"/>
    <property type="evidence" value="ECO:0007669"/>
    <property type="project" value="TreeGrafter"/>
</dbReference>
<feature type="compositionally biased region" description="Pro residues" evidence="8">
    <location>
        <begin position="12"/>
        <end position="23"/>
    </location>
</feature>
<dbReference type="InterPro" id="IPR008271">
    <property type="entry name" value="Ser/Thr_kinase_AS"/>
</dbReference>
<dbReference type="GO" id="GO:0034727">
    <property type="term" value="P:piecemeal microautophagy of the nucleus"/>
    <property type="evidence" value="ECO:0007669"/>
    <property type="project" value="TreeGrafter"/>
</dbReference>
<dbReference type="InterPro" id="IPR045269">
    <property type="entry name" value="Atg1-like"/>
</dbReference>
<dbReference type="InterPro" id="IPR000719">
    <property type="entry name" value="Prot_kinase_dom"/>
</dbReference>
<dbReference type="SUPFAM" id="SSF56112">
    <property type="entry name" value="Protein kinase-like (PK-like)"/>
    <property type="match status" value="1"/>
</dbReference>
<dbReference type="GO" id="GO:0005776">
    <property type="term" value="C:autophagosome"/>
    <property type="evidence" value="ECO:0007669"/>
    <property type="project" value="TreeGrafter"/>
</dbReference>
<dbReference type="InterPro" id="IPR017441">
    <property type="entry name" value="Protein_kinase_ATP_BS"/>
</dbReference>
<dbReference type="GO" id="GO:0004674">
    <property type="term" value="F:protein serine/threonine kinase activity"/>
    <property type="evidence" value="ECO:0007669"/>
    <property type="project" value="UniProtKB-EC"/>
</dbReference>
<feature type="region of interest" description="Disordered" evidence="8">
    <location>
        <begin position="401"/>
        <end position="535"/>
    </location>
</feature>
<feature type="compositionally biased region" description="Low complexity" evidence="8">
    <location>
        <begin position="401"/>
        <end position="411"/>
    </location>
</feature>
<keyword evidence="11" id="KW-1185">Reference proteome</keyword>
<evidence type="ECO:0000259" key="9">
    <source>
        <dbReference type="PROSITE" id="PS50011"/>
    </source>
</evidence>
<feature type="compositionally biased region" description="Low complexity" evidence="8">
    <location>
        <begin position="880"/>
        <end position="893"/>
    </location>
</feature>
<evidence type="ECO:0000313" key="10">
    <source>
        <dbReference type="EMBL" id="TNY20796.1"/>
    </source>
</evidence>
<evidence type="ECO:0000313" key="11">
    <source>
        <dbReference type="Proteomes" id="UP000311382"/>
    </source>
</evidence>
<dbReference type="Proteomes" id="UP000311382">
    <property type="component" value="Unassembled WGS sequence"/>
</dbReference>
<feature type="compositionally biased region" description="Low complexity" evidence="8">
    <location>
        <begin position="1078"/>
        <end position="1110"/>
    </location>
</feature>
<evidence type="ECO:0000256" key="3">
    <source>
        <dbReference type="ARBA" id="ARBA00022741"/>
    </source>
</evidence>
<dbReference type="GO" id="GO:0061709">
    <property type="term" value="P:reticulophagy"/>
    <property type="evidence" value="ECO:0007669"/>
    <property type="project" value="TreeGrafter"/>
</dbReference>
<dbReference type="EMBL" id="SOZI01000057">
    <property type="protein sequence ID" value="TNY20796.1"/>
    <property type="molecule type" value="Genomic_DNA"/>
</dbReference>
<dbReference type="Pfam" id="PF12063">
    <property type="entry name" value="ATG1-like_MIT1"/>
    <property type="match status" value="1"/>
</dbReference>
<keyword evidence="3 7" id="KW-0547">Nucleotide-binding</keyword>
<feature type="compositionally biased region" description="Polar residues" evidence="8">
    <location>
        <begin position="606"/>
        <end position="621"/>
    </location>
</feature>
<feature type="region of interest" description="Disordered" evidence="8">
    <location>
        <begin position="1"/>
        <end position="62"/>
    </location>
</feature>
<keyword evidence="5 7" id="KW-0067">ATP-binding</keyword>
<dbReference type="GO" id="GO:0042594">
    <property type="term" value="P:response to starvation"/>
    <property type="evidence" value="ECO:0007669"/>
    <property type="project" value="TreeGrafter"/>
</dbReference>
<dbReference type="PROSITE" id="PS00107">
    <property type="entry name" value="PROTEIN_KINASE_ATP"/>
    <property type="match status" value="1"/>
</dbReference>
<proteinExistence type="predicted"/>
<dbReference type="GO" id="GO:0000422">
    <property type="term" value="P:autophagy of mitochondrion"/>
    <property type="evidence" value="ECO:0007669"/>
    <property type="project" value="TreeGrafter"/>
</dbReference>
<dbReference type="SMART" id="SM00220">
    <property type="entry name" value="S_TKc"/>
    <property type="match status" value="1"/>
</dbReference>
<accession>A0A5C5FX04</accession>
<feature type="compositionally biased region" description="Gly residues" evidence="8">
    <location>
        <begin position="552"/>
        <end position="569"/>
    </location>
</feature>
<dbReference type="PROSITE" id="PS50011">
    <property type="entry name" value="PROTEIN_KINASE_DOM"/>
    <property type="match status" value="1"/>
</dbReference>
<name>A0A5C5FX04_9BASI</name>
<feature type="region of interest" description="Disordered" evidence="8">
    <location>
        <begin position="552"/>
        <end position="624"/>
    </location>
</feature>
<feature type="compositionally biased region" description="Low complexity" evidence="8">
    <location>
        <begin position="447"/>
        <end position="464"/>
    </location>
</feature>
<evidence type="ECO:0000256" key="1">
    <source>
        <dbReference type="ARBA" id="ARBA00012513"/>
    </source>
</evidence>
<feature type="compositionally biased region" description="Basic residues" evidence="8">
    <location>
        <begin position="34"/>
        <end position="47"/>
    </location>
</feature>
<dbReference type="GO" id="GO:0005829">
    <property type="term" value="C:cytosol"/>
    <property type="evidence" value="ECO:0007669"/>
    <property type="project" value="TreeGrafter"/>
</dbReference>
<dbReference type="FunFam" id="3.30.200.20:FF:000042">
    <property type="entry name" value="Aurora kinase A"/>
    <property type="match status" value="1"/>
</dbReference>
<dbReference type="GO" id="GO:0005524">
    <property type="term" value="F:ATP binding"/>
    <property type="evidence" value="ECO:0007669"/>
    <property type="project" value="UniProtKB-UniRule"/>
</dbReference>
<feature type="binding site" evidence="7">
    <location>
        <position position="90"/>
    </location>
    <ligand>
        <name>ATP</name>
        <dbReference type="ChEBI" id="CHEBI:30616"/>
    </ligand>
</feature>
<feature type="region of interest" description="Disordered" evidence="8">
    <location>
        <begin position="865"/>
        <end position="893"/>
    </location>
</feature>
<dbReference type="InterPro" id="IPR048941">
    <property type="entry name" value="ATG1-like_MIT2"/>
</dbReference>
<dbReference type="AlphaFoldDB" id="A0A5C5FX04"/>
<evidence type="ECO:0000256" key="6">
    <source>
        <dbReference type="ARBA" id="ARBA00030237"/>
    </source>
</evidence>
<feature type="domain" description="Protein kinase" evidence="9">
    <location>
        <begin position="61"/>
        <end position="377"/>
    </location>
</feature>
<dbReference type="PANTHER" id="PTHR24348">
    <property type="entry name" value="SERINE/THREONINE-PROTEIN KINASE UNC-51-RELATED"/>
    <property type="match status" value="1"/>
</dbReference>
<dbReference type="Pfam" id="PF21127">
    <property type="entry name" value="ATG1-like_MIT2"/>
    <property type="match status" value="1"/>
</dbReference>
<protein>
    <recommendedName>
        <fullName evidence="1">non-specific serine/threonine protein kinase</fullName>
        <ecNumber evidence="1">2.7.11.1</ecNumber>
    </recommendedName>
    <alternativeName>
        <fullName evidence="6">Autophagy-related protein 1</fullName>
    </alternativeName>
</protein>
<dbReference type="OrthoDB" id="346907at2759"/>
<dbReference type="STRING" id="5288.A0A5C5FX04"/>
<dbReference type="PANTHER" id="PTHR24348:SF22">
    <property type="entry name" value="NON-SPECIFIC SERINE_THREONINE PROTEIN KINASE"/>
    <property type="match status" value="1"/>
</dbReference>
<feature type="region of interest" description="Disordered" evidence="8">
    <location>
        <begin position="642"/>
        <end position="728"/>
    </location>
</feature>
<dbReference type="Gene3D" id="3.30.200.20">
    <property type="entry name" value="Phosphorylase Kinase, domain 1"/>
    <property type="match status" value="1"/>
</dbReference>
<evidence type="ECO:0000256" key="2">
    <source>
        <dbReference type="ARBA" id="ARBA00022679"/>
    </source>
</evidence>
<organism evidence="10 11">
    <name type="scientific">Rhodotorula diobovata</name>
    <dbReference type="NCBI Taxonomy" id="5288"/>
    <lineage>
        <taxon>Eukaryota</taxon>
        <taxon>Fungi</taxon>
        <taxon>Dikarya</taxon>
        <taxon>Basidiomycota</taxon>
        <taxon>Pucciniomycotina</taxon>
        <taxon>Microbotryomycetes</taxon>
        <taxon>Sporidiobolales</taxon>
        <taxon>Sporidiobolaceae</taxon>
        <taxon>Rhodotorula</taxon>
    </lineage>
</organism>
<evidence type="ECO:0000256" key="7">
    <source>
        <dbReference type="PROSITE-ProRule" id="PRU10141"/>
    </source>
</evidence>
<evidence type="ECO:0000256" key="8">
    <source>
        <dbReference type="SAM" id="MobiDB-lite"/>
    </source>
</evidence>
<evidence type="ECO:0000256" key="5">
    <source>
        <dbReference type="ARBA" id="ARBA00022840"/>
    </source>
</evidence>
<feature type="compositionally biased region" description="Pro residues" evidence="8">
    <location>
        <begin position="678"/>
        <end position="696"/>
    </location>
</feature>
<feature type="region of interest" description="Disordered" evidence="8">
    <location>
        <begin position="1070"/>
        <end position="1110"/>
    </location>
</feature>
<dbReference type="PROSITE" id="PS00108">
    <property type="entry name" value="PROTEIN_KINASE_ST"/>
    <property type="match status" value="1"/>
</dbReference>
<keyword evidence="4 10" id="KW-0418">Kinase</keyword>
<gene>
    <name evidence="10" type="ORF">DMC30DRAFT_376833</name>
</gene>
<dbReference type="GO" id="GO:0010506">
    <property type="term" value="P:regulation of autophagy"/>
    <property type="evidence" value="ECO:0007669"/>
    <property type="project" value="InterPro"/>
</dbReference>
<dbReference type="CDD" id="cd14009">
    <property type="entry name" value="STKc_ATG1_ULK_like"/>
    <property type="match status" value="1"/>
</dbReference>
<feature type="compositionally biased region" description="Pro residues" evidence="8">
    <location>
        <begin position="503"/>
        <end position="522"/>
    </location>
</feature>